<sequence>MDANHSGELLKHLEKQNDLLMEAYRSMSLELHKLQVEEEMLMRKFYDIMEAEKSMKKDDYQGSSNDQRNGDSQSPVREDNQR</sequence>
<protein>
    <submittedName>
        <fullName evidence="1">Uncharacterized protein</fullName>
    </submittedName>
</protein>
<reference evidence="2" key="1">
    <citation type="journal article" date="2023" name="Front. Plant Sci.">
        <title>Chromosomal-level genome assembly of Melastoma candidum provides insights into trichome evolution.</title>
        <authorList>
            <person name="Zhong Y."/>
            <person name="Wu W."/>
            <person name="Sun C."/>
            <person name="Zou P."/>
            <person name="Liu Y."/>
            <person name="Dai S."/>
            <person name="Zhou R."/>
        </authorList>
    </citation>
    <scope>NUCLEOTIDE SEQUENCE [LARGE SCALE GENOMIC DNA]</scope>
</reference>
<accession>A0ACB9SCJ3</accession>
<proteinExistence type="predicted"/>
<gene>
    <name evidence="1" type="ORF">MLD38_005061</name>
</gene>
<dbReference type="Proteomes" id="UP001057402">
    <property type="component" value="Chromosome 2"/>
</dbReference>
<organism evidence="1 2">
    <name type="scientific">Melastoma candidum</name>
    <dbReference type="NCBI Taxonomy" id="119954"/>
    <lineage>
        <taxon>Eukaryota</taxon>
        <taxon>Viridiplantae</taxon>
        <taxon>Streptophyta</taxon>
        <taxon>Embryophyta</taxon>
        <taxon>Tracheophyta</taxon>
        <taxon>Spermatophyta</taxon>
        <taxon>Magnoliopsida</taxon>
        <taxon>eudicotyledons</taxon>
        <taxon>Gunneridae</taxon>
        <taxon>Pentapetalae</taxon>
        <taxon>rosids</taxon>
        <taxon>malvids</taxon>
        <taxon>Myrtales</taxon>
        <taxon>Melastomataceae</taxon>
        <taxon>Melastomatoideae</taxon>
        <taxon>Melastomateae</taxon>
        <taxon>Melastoma</taxon>
    </lineage>
</organism>
<name>A0ACB9SCJ3_9MYRT</name>
<evidence type="ECO:0000313" key="1">
    <source>
        <dbReference type="EMBL" id="KAI4387213.1"/>
    </source>
</evidence>
<keyword evidence="2" id="KW-1185">Reference proteome</keyword>
<dbReference type="EMBL" id="CM042881">
    <property type="protein sequence ID" value="KAI4387213.1"/>
    <property type="molecule type" value="Genomic_DNA"/>
</dbReference>
<comment type="caution">
    <text evidence="1">The sequence shown here is derived from an EMBL/GenBank/DDBJ whole genome shotgun (WGS) entry which is preliminary data.</text>
</comment>
<evidence type="ECO:0000313" key="2">
    <source>
        <dbReference type="Proteomes" id="UP001057402"/>
    </source>
</evidence>